<evidence type="ECO:0000256" key="7">
    <source>
        <dbReference type="SAM" id="Phobius"/>
    </source>
</evidence>
<comment type="caution">
    <text evidence="8">The sequence shown here is derived from an EMBL/GenBank/DDBJ whole genome shotgun (WGS) entry which is preliminary data.</text>
</comment>
<gene>
    <name evidence="8" type="ORF">SAY86_031277</name>
</gene>
<evidence type="ECO:0000256" key="3">
    <source>
        <dbReference type="ARBA" id="ARBA00022989"/>
    </source>
</evidence>
<comment type="subcellular location">
    <subcellularLocation>
        <location evidence="1">Membrane</location>
        <topology evidence="1">Single-pass membrane protein</topology>
    </subcellularLocation>
</comment>
<feature type="region of interest" description="Disordered" evidence="6">
    <location>
        <begin position="174"/>
        <end position="199"/>
    </location>
</feature>
<evidence type="ECO:0000256" key="6">
    <source>
        <dbReference type="SAM" id="MobiDB-lite"/>
    </source>
</evidence>
<keyword evidence="4 7" id="KW-0472">Membrane</keyword>
<evidence type="ECO:0000313" key="9">
    <source>
        <dbReference type="Proteomes" id="UP001346149"/>
    </source>
</evidence>
<sequence length="388" mass="44314">MRMRAADFHGLYIGRSILGLGRDHTIERLSSQVATAVELELEDFQRHVTNQFLDLSLVMQDDLLSMPWISRLLDAFICCQKEFNAILFKNQTLVSRPPMDRLIADFNERAVKALDVCNAIRDGIEQIRQWQNLLEIVKCAVEGQRYSFGEPQLRRAKKALVDLAIAMLDDKDSSSTVSHRNRSFGSNNANSSRDSHRPSGHYRSLSWSVSRTWSAAKQIQAIGNNLNAPKGAEIVATGGLSVAVFTMSSILLFVMWTLVAAIPCQDRGLQAHFYIPRQFAWAAPVMSLHDRIVEESKKRERKNSCGLLKEIYKIERCMRMMNEVVDSVQLPLMEDDEGKVRMRVEEVVSFLEEMKQGLGPLERKVREVFHRIVRSRTEGLDCSHYREN</sequence>
<dbReference type="AlphaFoldDB" id="A0AAN7R3E5"/>
<keyword evidence="9" id="KW-1185">Reference proteome</keyword>
<reference evidence="8 9" key="1">
    <citation type="journal article" date="2023" name="Hortic Res">
        <title>Pangenome of water caltrop reveals structural variations and asymmetric subgenome divergence after allopolyploidization.</title>
        <authorList>
            <person name="Zhang X."/>
            <person name="Chen Y."/>
            <person name="Wang L."/>
            <person name="Yuan Y."/>
            <person name="Fang M."/>
            <person name="Shi L."/>
            <person name="Lu R."/>
            <person name="Comes H.P."/>
            <person name="Ma Y."/>
            <person name="Chen Y."/>
            <person name="Huang G."/>
            <person name="Zhou Y."/>
            <person name="Zheng Z."/>
            <person name="Qiu Y."/>
        </authorList>
    </citation>
    <scope>NUCLEOTIDE SEQUENCE [LARGE SCALE GENOMIC DNA]</scope>
    <source>
        <strain evidence="8">F231</strain>
    </source>
</reference>
<keyword evidence="2 7" id="KW-0812">Transmembrane</keyword>
<dbReference type="Proteomes" id="UP001346149">
    <property type="component" value="Unassembled WGS sequence"/>
</dbReference>
<feature type="compositionally biased region" description="Polar residues" evidence="6">
    <location>
        <begin position="174"/>
        <end position="192"/>
    </location>
</feature>
<dbReference type="EMBL" id="JAXQNO010000009">
    <property type="protein sequence ID" value="KAK4790864.1"/>
    <property type="molecule type" value="Genomic_DNA"/>
</dbReference>
<proteinExistence type="inferred from homology"/>
<evidence type="ECO:0000256" key="5">
    <source>
        <dbReference type="ARBA" id="ARBA00035114"/>
    </source>
</evidence>
<accession>A0AAN7R3E5</accession>
<dbReference type="GO" id="GO:0016020">
    <property type="term" value="C:membrane"/>
    <property type="evidence" value="ECO:0007669"/>
    <property type="project" value="UniProtKB-SubCell"/>
</dbReference>
<protein>
    <submittedName>
        <fullName evidence="8">Uncharacterized protein</fullName>
    </submittedName>
</protein>
<keyword evidence="3 7" id="KW-1133">Transmembrane helix</keyword>
<dbReference type="InterPro" id="IPR008511">
    <property type="entry name" value="ROH1-like"/>
</dbReference>
<name>A0AAN7R3E5_TRANT</name>
<dbReference type="PANTHER" id="PTHR31509">
    <property type="entry name" value="BPS1-LIKE PROTEIN"/>
    <property type="match status" value="1"/>
</dbReference>
<comment type="similarity">
    <text evidence="5">Belongs to the ROH1 family.</text>
</comment>
<evidence type="ECO:0000256" key="1">
    <source>
        <dbReference type="ARBA" id="ARBA00004167"/>
    </source>
</evidence>
<evidence type="ECO:0000313" key="8">
    <source>
        <dbReference type="EMBL" id="KAK4790864.1"/>
    </source>
</evidence>
<organism evidence="8 9">
    <name type="scientific">Trapa natans</name>
    <name type="common">Water chestnut</name>
    <dbReference type="NCBI Taxonomy" id="22666"/>
    <lineage>
        <taxon>Eukaryota</taxon>
        <taxon>Viridiplantae</taxon>
        <taxon>Streptophyta</taxon>
        <taxon>Embryophyta</taxon>
        <taxon>Tracheophyta</taxon>
        <taxon>Spermatophyta</taxon>
        <taxon>Magnoliopsida</taxon>
        <taxon>eudicotyledons</taxon>
        <taxon>Gunneridae</taxon>
        <taxon>Pentapetalae</taxon>
        <taxon>rosids</taxon>
        <taxon>malvids</taxon>
        <taxon>Myrtales</taxon>
        <taxon>Lythraceae</taxon>
        <taxon>Trapa</taxon>
    </lineage>
</organism>
<dbReference type="Pfam" id="PF05633">
    <property type="entry name" value="ROH1-like"/>
    <property type="match status" value="1"/>
</dbReference>
<evidence type="ECO:0000256" key="2">
    <source>
        <dbReference type="ARBA" id="ARBA00022692"/>
    </source>
</evidence>
<feature type="transmembrane region" description="Helical" evidence="7">
    <location>
        <begin position="234"/>
        <end position="259"/>
    </location>
</feature>
<evidence type="ECO:0000256" key="4">
    <source>
        <dbReference type="ARBA" id="ARBA00023136"/>
    </source>
</evidence>